<dbReference type="SUPFAM" id="SSF51735">
    <property type="entry name" value="NAD(P)-binding Rossmann-fold domains"/>
    <property type="match status" value="1"/>
</dbReference>
<keyword evidence="1" id="KW-0560">Oxidoreductase</keyword>
<dbReference type="GO" id="GO:0016491">
    <property type="term" value="F:oxidoreductase activity"/>
    <property type="evidence" value="ECO:0007669"/>
    <property type="project" value="UniProtKB-KW"/>
</dbReference>
<dbReference type="InterPro" id="IPR036291">
    <property type="entry name" value="NAD(P)-bd_dom_sf"/>
</dbReference>
<comment type="caution">
    <text evidence="2">The sequence shown here is derived from an EMBL/GenBank/DDBJ whole genome shotgun (WGS) entry which is preliminary data.</text>
</comment>
<sequence length="150" mass="16297">MTMDTTTAQIGDILCLISNASEKAVIITGAASGIGRVLPIKLAKLGAKVIVGIRGHARAEKVAVQIQHEAKVSAGRIVGYNLDLSDLSAVKRFADQIIKNEQRVDILLNNAATFRKVHLLTTDSFEIQFGINRGITAYFLHPDTIYRTIP</sequence>
<dbReference type="InterPro" id="IPR002347">
    <property type="entry name" value="SDR_fam"/>
</dbReference>
<dbReference type="PANTHER" id="PTHR43157:SF72">
    <property type="entry name" value="RETINOL DEHYDROGENASE 14"/>
    <property type="match status" value="1"/>
</dbReference>
<dbReference type="EMBL" id="CAJOBC010003407">
    <property type="protein sequence ID" value="CAF3782182.1"/>
    <property type="molecule type" value="Genomic_DNA"/>
</dbReference>
<evidence type="ECO:0000313" key="3">
    <source>
        <dbReference type="EMBL" id="CAF3782182.1"/>
    </source>
</evidence>
<reference evidence="2" key="1">
    <citation type="submission" date="2021-02" db="EMBL/GenBank/DDBJ databases">
        <authorList>
            <person name="Nowell W R."/>
        </authorList>
    </citation>
    <scope>NUCLEOTIDE SEQUENCE</scope>
</reference>
<name>A0A814HHB2_9BILA</name>
<dbReference type="Gene3D" id="3.40.50.720">
    <property type="entry name" value="NAD(P)-binding Rossmann-like Domain"/>
    <property type="match status" value="1"/>
</dbReference>
<gene>
    <name evidence="2" type="ORF">GPM918_LOCUS14263</name>
    <name evidence="3" type="ORF">SRO942_LOCUS14260</name>
</gene>
<dbReference type="AlphaFoldDB" id="A0A814HHB2"/>
<evidence type="ECO:0000313" key="2">
    <source>
        <dbReference type="EMBL" id="CAF1010956.1"/>
    </source>
</evidence>
<dbReference type="Pfam" id="PF00106">
    <property type="entry name" value="adh_short"/>
    <property type="match status" value="1"/>
</dbReference>
<evidence type="ECO:0000256" key="1">
    <source>
        <dbReference type="ARBA" id="ARBA00023002"/>
    </source>
</evidence>
<dbReference type="PRINTS" id="PR00081">
    <property type="entry name" value="GDHRDH"/>
</dbReference>
<protein>
    <submittedName>
        <fullName evidence="2">Uncharacterized protein</fullName>
    </submittedName>
</protein>
<accession>A0A814HHB2</accession>
<dbReference type="EMBL" id="CAJNOQ010003408">
    <property type="protein sequence ID" value="CAF1010956.1"/>
    <property type="molecule type" value="Genomic_DNA"/>
</dbReference>
<evidence type="ECO:0000313" key="4">
    <source>
        <dbReference type="Proteomes" id="UP000663829"/>
    </source>
</evidence>
<dbReference type="Proteomes" id="UP000681722">
    <property type="component" value="Unassembled WGS sequence"/>
</dbReference>
<dbReference type="OrthoDB" id="191139at2759"/>
<dbReference type="Proteomes" id="UP000663829">
    <property type="component" value="Unassembled WGS sequence"/>
</dbReference>
<keyword evidence="4" id="KW-1185">Reference proteome</keyword>
<organism evidence="2 4">
    <name type="scientific">Didymodactylos carnosus</name>
    <dbReference type="NCBI Taxonomy" id="1234261"/>
    <lineage>
        <taxon>Eukaryota</taxon>
        <taxon>Metazoa</taxon>
        <taxon>Spiralia</taxon>
        <taxon>Gnathifera</taxon>
        <taxon>Rotifera</taxon>
        <taxon>Eurotatoria</taxon>
        <taxon>Bdelloidea</taxon>
        <taxon>Philodinida</taxon>
        <taxon>Philodinidae</taxon>
        <taxon>Didymodactylos</taxon>
    </lineage>
</organism>
<proteinExistence type="predicted"/>
<dbReference type="PANTHER" id="PTHR43157">
    <property type="entry name" value="PHOSPHATIDYLINOSITOL-GLYCAN BIOSYNTHESIS CLASS F PROTEIN-RELATED"/>
    <property type="match status" value="1"/>
</dbReference>